<dbReference type="Pfam" id="PF00903">
    <property type="entry name" value="Glyoxalase"/>
    <property type="match status" value="1"/>
</dbReference>
<dbReference type="AlphaFoldDB" id="A0A9X2RDS6"/>
<feature type="domain" description="Glyoxalase/fosfomycin resistance/dioxygenase" evidence="1">
    <location>
        <begin position="8"/>
        <end position="110"/>
    </location>
</feature>
<accession>A0A9X2RDS6</accession>
<dbReference type="SUPFAM" id="SSF54593">
    <property type="entry name" value="Glyoxalase/Bleomycin resistance protein/Dihydroxybiphenyl dioxygenase"/>
    <property type="match status" value="1"/>
</dbReference>
<organism evidence="2 3">
    <name type="scientific">Gracilimonas sediminicola</name>
    <dbReference type="NCBI Taxonomy" id="2952158"/>
    <lineage>
        <taxon>Bacteria</taxon>
        <taxon>Pseudomonadati</taxon>
        <taxon>Balneolota</taxon>
        <taxon>Balneolia</taxon>
        <taxon>Balneolales</taxon>
        <taxon>Balneolaceae</taxon>
        <taxon>Gracilimonas</taxon>
    </lineage>
</organism>
<dbReference type="Proteomes" id="UP001139125">
    <property type="component" value="Unassembled WGS sequence"/>
</dbReference>
<evidence type="ECO:0000313" key="3">
    <source>
        <dbReference type="Proteomes" id="UP001139125"/>
    </source>
</evidence>
<evidence type="ECO:0000313" key="2">
    <source>
        <dbReference type="EMBL" id="MCP9290652.1"/>
    </source>
</evidence>
<dbReference type="InterPro" id="IPR029068">
    <property type="entry name" value="Glyas_Bleomycin-R_OHBP_Dase"/>
</dbReference>
<proteinExistence type="predicted"/>
<name>A0A9X2RDS6_9BACT</name>
<reference evidence="2" key="1">
    <citation type="submission" date="2022-06" db="EMBL/GenBank/DDBJ databases">
        <title>Gracilimonas sp. CAU 1638 isolated from sea sediment.</title>
        <authorList>
            <person name="Kim W."/>
        </authorList>
    </citation>
    <scope>NUCLEOTIDE SEQUENCE</scope>
    <source>
        <strain evidence="2">CAU 1638</strain>
    </source>
</reference>
<dbReference type="RefSeq" id="WP_255132922.1">
    <property type="nucleotide sequence ID" value="NZ_CP175953.1"/>
</dbReference>
<keyword evidence="3" id="KW-1185">Reference proteome</keyword>
<comment type="caution">
    <text evidence="2">The sequence shown here is derived from an EMBL/GenBank/DDBJ whole genome shotgun (WGS) entry which is preliminary data.</text>
</comment>
<dbReference type="EMBL" id="JANDBC010000001">
    <property type="protein sequence ID" value="MCP9290652.1"/>
    <property type="molecule type" value="Genomic_DNA"/>
</dbReference>
<dbReference type="InterPro" id="IPR004360">
    <property type="entry name" value="Glyas_Fos-R_dOase_dom"/>
</dbReference>
<sequence length="116" mass="13245">MNPNNHSLSLAVKDIHASKAFYEKLGFEPVEGTGPIENNWIIMKKGNSLIGLFQDMFEENIITFNPTDARSVYKDLKEKEVTFLMESDSIHEDKGPCHFCIEDPDGNQILFDQHND</sequence>
<protein>
    <submittedName>
        <fullName evidence="2">VOC family protein</fullName>
    </submittedName>
</protein>
<evidence type="ECO:0000259" key="1">
    <source>
        <dbReference type="Pfam" id="PF00903"/>
    </source>
</evidence>
<dbReference type="Gene3D" id="3.10.180.10">
    <property type="entry name" value="2,3-Dihydroxybiphenyl 1,2-Dioxygenase, domain 1"/>
    <property type="match status" value="1"/>
</dbReference>
<gene>
    <name evidence="2" type="ORF">NM125_03525</name>
</gene>